<evidence type="ECO:0000256" key="2">
    <source>
        <dbReference type="ARBA" id="ARBA00023002"/>
    </source>
</evidence>
<dbReference type="PANTHER" id="PTHR13878">
    <property type="entry name" value="GULONOLACTONE OXIDASE"/>
    <property type="match status" value="1"/>
</dbReference>
<dbReference type="EMBL" id="JAPEVG010000044">
    <property type="protein sequence ID" value="KAJ8489761.1"/>
    <property type="molecule type" value="Genomic_DNA"/>
</dbReference>
<dbReference type="AlphaFoldDB" id="A0AAD7U1N9"/>
<protein>
    <recommendedName>
        <fullName evidence="3">FAD-binding PCMH-type domain-containing protein</fullName>
    </recommendedName>
</protein>
<accession>A0AAD7U1N9</accession>
<organism evidence="4 5">
    <name type="scientific">Trametes cubensis</name>
    <dbReference type="NCBI Taxonomy" id="1111947"/>
    <lineage>
        <taxon>Eukaryota</taxon>
        <taxon>Fungi</taxon>
        <taxon>Dikarya</taxon>
        <taxon>Basidiomycota</taxon>
        <taxon>Agaricomycotina</taxon>
        <taxon>Agaricomycetes</taxon>
        <taxon>Polyporales</taxon>
        <taxon>Polyporaceae</taxon>
        <taxon>Trametes</taxon>
    </lineage>
</organism>
<name>A0AAD7U1N9_9APHY</name>
<dbReference type="GO" id="GO:0071949">
    <property type="term" value="F:FAD binding"/>
    <property type="evidence" value="ECO:0007669"/>
    <property type="project" value="InterPro"/>
</dbReference>
<dbReference type="InterPro" id="IPR012951">
    <property type="entry name" value="BBE"/>
</dbReference>
<proteinExistence type="inferred from homology"/>
<dbReference type="PROSITE" id="PS51387">
    <property type="entry name" value="FAD_PCMH"/>
    <property type="match status" value="1"/>
</dbReference>
<sequence>MLPCIVRPFAAFPSASDVSTRYNLAELRLDLLQARYHARSTLAHLVLRPITLCNNRSSELDRLAGQVSRPLLRPLPPASPCYPASDPSGNCDEVRQSWSNASWRANQPGAMQGANFETFVFQNDTTSACFLNTGLGIPCTQGSVPVTGVDARNDADVQAAVKFAASDNLRLVVKSTGHDLSGRSTARGSFVIWTHNMKNITFHDKFSPEGAPPSATHDHAITLGAGVQWEEAYEAVNAKGRVLVGGLSAGGTVGAASGWVLGGGHSILSPSFGLGVDNVLQFTMISSNGTRYAANAHQHADLFFALRGGGGGTYGVVTSVTYQTHPSFPIIAAVLSTSTDSLTPNPPLQTLFTELVRITPNLSDAGWAGFVAVAPDANTGALGMSAFYILPNGTTGRANETIGQLFDTAQTLSAAGNDSLTVQTALITPVDSFFTWYTTFFPKTSTAGANGALGSWLLPRDVVEQDPDRVAQTLIPLSGLTALMVGGGAVSRVNPHAMGVNPAWRTALLHTIFATGWAEGTPVSDMNQLLDQVKQNMTTLRALAPDSGAYFNEASLFEPDPQRAFFGDNRDTLKAIKHLYDPIDLFVVKEGIGSDDWDAELVCRL</sequence>
<comment type="similarity">
    <text evidence="1">Belongs to the oxygen-dependent FAD-linked oxidoreductase family.</text>
</comment>
<gene>
    <name evidence="4" type="ORF">ONZ51_g2732</name>
</gene>
<dbReference type="PANTHER" id="PTHR13878:SF91">
    <property type="entry name" value="FAD BINDING DOMAIN PROTEIN (AFU_ORTHOLOGUE AFUA_6G12070)-RELATED"/>
    <property type="match status" value="1"/>
</dbReference>
<dbReference type="InterPro" id="IPR016169">
    <property type="entry name" value="FAD-bd_PCMH_sub2"/>
</dbReference>
<dbReference type="PROSITE" id="PS00862">
    <property type="entry name" value="OX2_COVAL_FAD"/>
    <property type="match status" value="1"/>
</dbReference>
<evidence type="ECO:0000313" key="5">
    <source>
        <dbReference type="Proteomes" id="UP001215151"/>
    </source>
</evidence>
<reference evidence="4" key="1">
    <citation type="submission" date="2022-11" db="EMBL/GenBank/DDBJ databases">
        <title>Genome Sequence of Cubamyces cubensis.</title>
        <authorList>
            <person name="Buettner E."/>
        </authorList>
    </citation>
    <scope>NUCLEOTIDE SEQUENCE</scope>
    <source>
        <strain evidence="4">MPL-01</strain>
    </source>
</reference>
<dbReference type="InterPro" id="IPR036318">
    <property type="entry name" value="FAD-bd_PCMH-like_sf"/>
</dbReference>
<dbReference type="Pfam" id="PF08031">
    <property type="entry name" value="BBE"/>
    <property type="match status" value="1"/>
</dbReference>
<dbReference type="Proteomes" id="UP001215151">
    <property type="component" value="Unassembled WGS sequence"/>
</dbReference>
<evidence type="ECO:0000256" key="1">
    <source>
        <dbReference type="ARBA" id="ARBA00005466"/>
    </source>
</evidence>
<dbReference type="Gene3D" id="3.30.465.10">
    <property type="match status" value="1"/>
</dbReference>
<dbReference type="Pfam" id="PF01565">
    <property type="entry name" value="FAD_binding_4"/>
    <property type="match status" value="1"/>
</dbReference>
<keyword evidence="5" id="KW-1185">Reference proteome</keyword>
<evidence type="ECO:0000259" key="3">
    <source>
        <dbReference type="PROSITE" id="PS51387"/>
    </source>
</evidence>
<dbReference type="InterPro" id="IPR050432">
    <property type="entry name" value="FAD-linked_Oxidoreductases_BP"/>
</dbReference>
<evidence type="ECO:0000313" key="4">
    <source>
        <dbReference type="EMBL" id="KAJ8489761.1"/>
    </source>
</evidence>
<keyword evidence="2" id="KW-0560">Oxidoreductase</keyword>
<dbReference type="InterPro" id="IPR016166">
    <property type="entry name" value="FAD-bd_PCMH"/>
</dbReference>
<comment type="caution">
    <text evidence="4">The sequence shown here is derived from an EMBL/GenBank/DDBJ whole genome shotgun (WGS) entry which is preliminary data.</text>
</comment>
<dbReference type="SUPFAM" id="SSF56176">
    <property type="entry name" value="FAD-binding/transporter-associated domain-like"/>
    <property type="match status" value="1"/>
</dbReference>
<dbReference type="InterPro" id="IPR006094">
    <property type="entry name" value="Oxid_FAD_bind_N"/>
</dbReference>
<dbReference type="InterPro" id="IPR006093">
    <property type="entry name" value="Oxy_OxRdtase_FAD_BS"/>
</dbReference>
<feature type="domain" description="FAD-binding PCMH-type" evidence="3">
    <location>
        <begin position="141"/>
        <end position="327"/>
    </location>
</feature>
<dbReference type="Gene3D" id="3.40.462.20">
    <property type="match status" value="1"/>
</dbReference>
<dbReference type="GO" id="GO:0016491">
    <property type="term" value="F:oxidoreductase activity"/>
    <property type="evidence" value="ECO:0007669"/>
    <property type="project" value="UniProtKB-KW"/>
</dbReference>